<evidence type="ECO:0000256" key="8">
    <source>
        <dbReference type="ARBA" id="ARBA00048679"/>
    </source>
</evidence>
<dbReference type="EC" id="2.7.11.1" evidence="1"/>
<dbReference type="NCBIfam" id="NF033483">
    <property type="entry name" value="PknB_PASTA_kin"/>
    <property type="match status" value="1"/>
</dbReference>
<dbReference type="SMART" id="SM00740">
    <property type="entry name" value="PASTA"/>
    <property type="match status" value="3"/>
</dbReference>
<proteinExistence type="predicted"/>
<dbReference type="EMBL" id="MODZ01000018">
    <property type="protein sequence ID" value="OIJ33919.1"/>
    <property type="molecule type" value="Genomic_DNA"/>
</dbReference>
<feature type="transmembrane region" description="Helical" evidence="11">
    <location>
        <begin position="439"/>
        <end position="459"/>
    </location>
</feature>
<dbReference type="AlphaFoldDB" id="A0A1S2MVG2"/>
<dbReference type="SUPFAM" id="SSF56112">
    <property type="entry name" value="Protein kinase-like (PK-like)"/>
    <property type="match status" value="1"/>
</dbReference>
<feature type="domain" description="Protein kinase" evidence="12">
    <location>
        <begin position="13"/>
        <end position="329"/>
    </location>
</feature>
<reference evidence="14 15" key="1">
    <citation type="submission" date="2016-10" db="EMBL/GenBank/DDBJ databases">
        <title>Draft genome sequence of strain LCT isolated from the Shenzhou X spacecraft of China.</title>
        <authorList>
            <person name="Huang B."/>
        </authorList>
    </citation>
    <scope>NUCLEOTIDE SEQUENCE [LARGE SCALE GENOMIC DNA]</scope>
    <source>
        <strain evidence="14 15">LCT-H5</strain>
    </source>
</reference>
<dbReference type="CDD" id="cd06577">
    <property type="entry name" value="PASTA_pknB"/>
    <property type="match status" value="3"/>
</dbReference>
<feature type="binding site" evidence="9">
    <location>
        <position position="42"/>
    </location>
    <ligand>
        <name>ATP</name>
        <dbReference type="ChEBI" id="CHEBI:30616"/>
    </ligand>
</feature>
<evidence type="ECO:0000256" key="7">
    <source>
        <dbReference type="ARBA" id="ARBA00047899"/>
    </source>
</evidence>
<evidence type="ECO:0000256" key="9">
    <source>
        <dbReference type="PROSITE-ProRule" id="PRU10141"/>
    </source>
</evidence>
<dbReference type="InterPro" id="IPR017441">
    <property type="entry name" value="Protein_kinase_ATP_BS"/>
</dbReference>
<dbReference type="Gene3D" id="3.30.10.20">
    <property type="match status" value="3"/>
</dbReference>
<feature type="compositionally biased region" description="Low complexity" evidence="10">
    <location>
        <begin position="709"/>
        <end position="725"/>
    </location>
</feature>
<keyword evidence="5" id="KW-0418">Kinase</keyword>
<organism evidence="14 15">
    <name type="scientific">Rothia kristinae</name>
    <dbReference type="NCBI Taxonomy" id="37923"/>
    <lineage>
        <taxon>Bacteria</taxon>
        <taxon>Bacillati</taxon>
        <taxon>Actinomycetota</taxon>
        <taxon>Actinomycetes</taxon>
        <taxon>Micrococcales</taxon>
        <taxon>Micrococcaceae</taxon>
        <taxon>Rothia</taxon>
    </lineage>
</organism>
<dbReference type="Gene3D" id="1.10.510.10">
    <property type="entry name" value="Transferase(Phosphotransferase) domain 1"/>
    <property type="match status" value="1"/>
</dbReference>
<protein>
    <recommendedName>
        <fullName evidence="1">non-specific serine/threonine protein kinase</fullName>
        <ecNumber evidence="1">2.7.11.1</ecNumber>
    </recommendedName>
</protein>
<feature type="domain" description="PASTA" evidence="13">
    <location>
        <begin position="532"/>
        <end position="600"/>
    </location>
</feature>
<evidence type="ECO:0000313" key="14">
    <source>
        <dbReference type="EMBL" id="OIJ33919.1"/>
    </source>
</evidence>
<evidence type="ECO:0000256" key="1">
    <source>
        <dbReference type="ARBA" id="ARBA00012513"/>
    </source>
</evidence>
<dbReference type="InterPro" id="IPR005543">
    <property type="entry name" value="PASTA_dom"/>
</dbReference>
<evidence type="ECO:0000256" key="4">
    <source>
        <dbReference type="ARBA" id="ARBA00022741"/>
    </source>
</evidence>
<dbReference type="GO" id="GO:0004674">
    <property type="term" value="F:protein serine/threonine kinase activity"/>
    <property type="evidence" value="ECO:0007669"/>
    <property type="project" value="UniProtKB-KW"/>
</dbReference>
<feature type="region of interest" description="Disordered" evidence="10">
    <location>
        <begin position="664"/>
        <end position="725"/>
    </location>
</feature>
<feature type="domain" description="PASTA" evidence="13">
    <location>
        <begin position="601"/>
        <end position="666"/>
    </location>
</feature>
<comment type="catalytic activity">
    <reaction evidence="8">
        <text>L-seryl-[protein] + ATP = O-phospho-L-seryl-[protein] + ADP + H(+)</text>
        <dbReference type="Rhea" id="RHEA:17989"/>
        <dbReference type="Rhea" id="RHEA-COMP:9863"/>
        <dbReference type="Rhea" id="RHEA-COMP:11604"/>
        <dbReference type="ChEBI" id="CHEBI:15378"/>
        <dbReference type="ChEBI" id="CHEBI:29999"/>
        <dbReference type="ChEBI" id="CHEBI:30616"/>
        <dbReference type="ChEBI" id="CHEBI:83421"/>
        <dbReference type="ChEBI" id="CHEBI:456216"/>
        <dbReference type="EC" id="2.7.11.1"/>
    </reaction>
</comment>
<keyword evidence="2" id="KW-0723">Serine/threonine-protein kinase</keyword>
<dbReference type="InterPro" id="IPR000719">
    <property type="entry name" value="Prot_kinase_dom"/>
</dbReference>
<dbReference type="PANTHER" id="PTHR43289:SF34">
    <property type="entry name" value="SERINE_THREONINE-PROTEIN KINASE YBDM-RELATED"/>
    <property type="match status" value="1"/>
</dbReference>
<evidence type="ECO:0000259" key="13">
    <source>
        <dbReference type="PROSITE" id="PS51178"/>
    </source>
</evidence>
<dbReference type="PROSITE" id="PS51178">
    <property type="entry name" value="PASTA"/>
    <property type="match status" value="3"/>
</dbReference>
<dbReference type="GO" id="GO:0045717">
    <property type="term" value="P:negative regulation of fatty acid biosynthetic process"/>
    <property type="evidence" value="ECO:0007669"/>
    <property type="project" value="UniProtKB-ARBA"/>
</dbReference>
<dbReference type="Pfam" id="PF03793">
    <property type="entry name" value="PASTA"/>
    <property type="match status" value="3"/>
</dbReference>
<dbReference type="InterPro" id="IPR011009">
    <property type="entry name" value="Kinase-like_dom_sf"/>
</dbReference>
<comment type="catalytic activity">
    <reaction evidence="7">
        <text>L-threonyl-[protein] + ATP = O-phospho-L-threonyl-[protein] + ADP + H(+)</text>
        <dbReference type="Rhea" id="RHEA:46608"/>
        <dbReference type="Rhea" id="RHEA-COMP:11060"/>
        <dbReference type="Rhea" id="RHEA-COMP:11605"/>
        <dbReference type="ChEBI" id="CHEBI:15378"/>
        <dbReference type="ChEBI" id="CHEBI:30013"/>
        <dbReference type="ChEBI" id="CHEBI:30616"/>
        <dbReference type="ChEBI" id="CHEBI:61977"/>
        <dbReference type="ChEBI" id="CHEBI:456216"/>
        <dbReference type="EC" id="2.7.11.1"/>
    </reaction>
</comment>
<feature type="region of interest" description="Disordered" evidence="10">
    <location>
        <begin position="369"/>
        <end position="404"/>
    </location>
</feature>
<dbReference type="InterPro" id="IPR008271">
    <property type="entry name" value="Ser/Thr_kinase_AS"/>
</dbReference>
<keyword evidence="3" id="KW-0808">Transferase</keyword>
<evidence type="ECO:0000259" key="12">
    <source>
        <dbReference type="PROSITE" id="PS50011"/>
    </source>
</evidence>
<dbReference type="Pfam" id="PF00069">
    <property type="entry name" value="Pkinase"/>
    <property type="match status" value="1"/>
</dbReference>
<dbReference type="PANTHER" id="PTHR43289">
    <property type="entry name" value="MITOGEN-ACTIVATED PROTEIN KINASE KINASE KINASE 20-RELATED"/>
    <property type="match status" value="1"/>
</dbReference>
<dbReference type="OrthoDB" id="9762169at2"/>
<evidence type="ECO:0000256" key="11">
    <source>
        <dbReference type="SAM" id="Phobius"/>
    </source>
</evidence>
<dbReference type="PROSITE" id="PS00108">
    <property type="entry name" value="PROTEIN_KINASE_ST"/>
    <property type="match status" value="1"/>
</dbReference>
<evidence type="ECO:0000256" key="3">
    <source>
        <dbReference type="ARBA" id="ARBA00022679"/>
    </source>
</evidence>
<comment type="caution">
    <text evidence="14">The sequence shown here is derived from an EMBL/GenBank/DDBJ whole genome shotgun (WGS) entry which is preliminary data.</text>
</comment>
<dbReference type="GO" id="GO:0005524">
    <property type="term" value="F:ATP binding"/>
    <property type="evidence" value="ECO:0007669"/>
    <property type="project" value="UniProtKB-UniRule"/>
</dbReference>
<dbReference type="FunFam" id="1.10.510.10:FF:000021">
    <property type="entry name" value="Serine/threonine protein kinase"/>
    <property type="match status" value="1"/>
</dbReference>
<evidence type="ECO:0000256" key="5">
    <source>
        <dbReference type="ARBA" id="ARBA00022777"/>
    </source>
</evidence>
<gene>
    <name evidence="14" type="ORF">BK826_10310</name>
</gene>
<evidence type="ECO:0000256" key="2">
    <source>
        <dbReference type="ARBA" id="ARBA00022527"/>
    </source>
</evidence>
<dbReference type="FunFam" id="3.30.200.20:FF:000035">
    <property type="entry name" value="Serine/threonine protein kinase Stk1"/>
    <property type="match status" value="1"/>
</dbReference>
<dbReference type="Proteomes" id="UP000179540">
    <property type="component" value="Unassembled WGS sequence"/>
</dbReference>
<dbReference type="PROSITE" id="PS50011">
    <property type="entry name" value="PROTEIN_KINASE_DOM"/>
    <property type="match status" value="1"/>
</dbReference>
<dbReference type="CDD" id="cd14014">
    <property type="entry name" value="STKc_PknB_like"/>
    <property type="match status" value="1"/>
</dbReference>
<keyword evidence="11" id="KW-0472">Membrane</keyword>
<keyword evidence="6 9" id="KW-0067">ATP-binding</keyword>
<keyword evidence="11" id="KW-0812">Transmembrane</keyword>
<accession>A0A1S2MVG2</accession>
<feature type="compositionally biased region" description="Acidic residues" evidence="10">
    <location>
        <begin position="688"/>
        <end position="702"/>
    </location>
</feature>
<dbReference type="SMART" id="SM00220">
    <property type="entry name" value="S_TKc"/>
    <property type="match status" value="1"/>
</dbReference>
<keyword evidence="4 9" id="KW-0547">Nucleotide-binding</keyword>
<dbReference type="PROSITE" id="PS00107">
    <property type="entry name" value="PROTEIN_KINASE_ATP"/>
    <property type="match status" value="1"/>
</dbReference>
<name>A0A1S2MVG2_9MICC</name>
<evidence type="ECO:0000313" key="15">
    <source>
        <dbReference type="Proteomes" id="UP000179540"/>
    </source>
</evidence>
<feature type="compositionally biased region" description="Polar residues" evidence="10">
    <location>
        <begin position="664"/>
        <end position="679"/>
    </location>
</feature>
<dbReference type="RefSeq" id="WP_075515554.1">
    <property type="nucleotide sequence ID" value="NZ_MODZ01000018.1"/>
</dbReference>
<dbReference type="Gene3D" id="3.30.200.20">
    <property type="entry name" value="Phosphorylase Kinase, domain 1"/>
    <property type="match status" value="1"/>
</dbReference>
<evidence type="ECO:0000256" key="10">
    <source>
        <dbReference type="SAM" id="MobiDB-lite"/>
    </source>
</evidence>
<feature type="region of interest" description="Disordered" evidence="10">
    <location>
        <begin position="88"/>
        <end position="109"/>
    </location>
</feature>
<sequence>MNQRVPRILDSRYELHDVIGSGGMATVYAAEDTRLGRQVAIKVLRPEHAKDPTFRARFQREAEAVASLNHPCIVAVYDTGAFVPLDEDAREDGDPQATAPMPALRPELEGDPTVALDAGDGAEQVPYIVMERLHGTTLKELLAEQGELSLDDAVSYAEDILDALAYSHEHGVIHRDIKPANVMVLERDEEDESLGRPSRIKVMDFGIARALTETATPLTETHTIMGTARYIAPEQARGAVVDARTDLYSVGVVLYQMLAGRPPFDGTTSVEVAGQHLTERPEPPSTHRPEVSQALDEVVLTALQKTRADRFQSAEDFRWALDNAARGLVVRAPGASADAAGAHAGGAGAAAAGLAAAAAYGGRAPDPAAGGYGPDSTSMETVDDPYTTATGEQPQLEEAGVSGFFPQAQDEYTEDELYENERNEAVAARRRRRTAWKNAILGLVILLLAATAAGAWLYYSHELNKPVYVDVPAVRNVSQDQAEESLRNEGLKVTVTKDYDDSIPSGSAIKTDPREGTQVEKDSTVTLVVSEGPANLTIPTDFAGQSEAYVRSQLEKMGLVAGSTKTVHHPSIPAGMVVDTDPAQGQQVANGSTVNLVLSDGKVAVPQLVGLTRDQAVAALTDKDVLLSTQIETEHSSQPAGTVIRQSAAAETAVAQGSTITITVSQGPAGTTRTASPTPSASASAAQEQEDAQQDSSDDSEDQTPAGDAPQTASATPSPSASRRG</sequence>
<keyword evidence="11" id="KW-1133">Transmembrane helix</keyword>
<feature type="domain" description="PASTA" evidence="13">
    <location>
        <begin position="465"/>
        <end position="531"/>
    </location>
</feature>
<evidence type="ECO:0000256" key="6">
    <source>
        <dbReference type="ARBA" id="ARBA00022840"/>
    </source>
</evidence>